<keyword evidence="2" id="KW-0813">Transport</keyword>
<evidence type="ECO:0000256" key="2">
    <source>
        <dbReference type="ARBA" id="ARBA00022448"/>
    </source>
</evidence>
<dbReference type="Pfam" id="PF07690">
    <property type="entry name" value="MFS_1"/>
    <property type="match status" value="1"/>
</dbReference>
<protein>
    <submittedName>
        <fullName evidence="8">Related to permease of the major facilitator superfamily</fullName>
    </submittedName>
</protein>
<evidence type="ECO:0000313" key="8">
    <source>
        <dbReference type="EMBL" id="SPO01687.1"/>
    </source>
</evidence>
<feature type="transmembrane region" description="Helical" evidence="7">
    <location>
        <begin position="333"/>
        <end position="353"/>
    </location>
</feature>
<keyword evidence="9" id="KW-1185">Reference proteome</keyword>
<dbReference type="GO" id="GO:0016020">
    <property type="term" value="C:membrane"/>
    <property type="evidence" value="ECO:0007669"/>
    <property type="project" value="UniProtKB-SubCell"/>
</dbReference>
<dbReference type="Gene3D" id="1.20.1250.20">
    <property type="entry name" value="MFS general substrate transporter like domains"/>
    <property type="match status" value="2"/>
</dbReference>
<evidence type="ECO:0000256" key="6">
    <source>
        <dbReference type="SAM" id="MobiDB-lite"/>
    </source>
</evidence>
<evidence type="ECO:0000256" key="1">
    <source>
        <dbReference type="ARBA" id="ARBA00004141"/>
    </source>
</evidence>
<feature type="transmembrane region" description="Helical" evidence="7">
    <location>
        <begin position="215"/>
        <end position="239"/>
    </location>
</feature>
<proteinExistence type="predicted"/>
<sequence length="517" mass="59197">MTTVITSIKYSDGSSDSDIKTKGGSSIPPLGEPFHDTKKYFWQKAKDHDLDAIATQPSVYDDPVVSEKYKPRSDWENLHRFNPLARWTWREEKALVRKIDKRIMIWTCIMFMGLEIDRANISQAVSDNMLDDLGLTTMDFNLGITVFAVSFLAAELPSQLVSKWIVLYLSYFYTHAEMTLRLGCFFLAMTSSDILAALLGAGLLRMRGVLGYAGWRWMFLIEGLLTLVIGLCSFILMPASPTETAGNLRGKKGWFTEREEEIMVNRVIRDDPTKGTMHNRQPITPRLLLKSILDYDLWPMYLIGMTYLVPVMPPGRYLTLSLRGLGFSTFETNLLSIPNQILGMCSLVLFVWCAERYKQLLMWAALAQVWILPFLIWLRAGYDVETSKWTTWVLLTLLLSKPMLQPLQMSIVSRNSNGVRLRTVSAALYNMFVQLSQVIGANIYTLEDAPLYRKGNSALIGLVCWNLLLYAFAKAYYELKNRSRDKKWKAMSSEEQLDYIEKNPDLGNKRLDFRFAT</sequence>
<feature type="region of interest" description="Disordered" evidence="6">
    <location>
        <begin position="1"/>
        <end position="28"/>
    </location>
</feature>
<keyword evidence="5 7" id="KW-0472">Membrane</keyword>
<keyword evidence="3 7" id="KW-0812">Transmembrane</keyword>
<organism evidence="8 9">
    <name type="scientific">Cephalotrichum gorgonifer</name>
    <dbReference type="NCBI Taxonomy" id="2041049"/>
    <lineage>
        <taxon>Eukaryota</taxon>
        <taxon>Fungi</taxon>
        <taxon>Dikarya</taxon>
        <taxon>Ascomycota</taxon>
        <taxon>Pezizomycotina</taxon>
        <taxon>Sordariomycetes</taxon>
        <taxon>Hypocreomycetidae</taxon>
        <taxon>Microascales</taxon>
        <taxon>Microascaceae</taxon>
        <taxon>Cephalotrichum</taxon>
    </lineage>
</organism>
<evidence type="ECO:0000256" key="7">
    <source>
        <dbReference type="SAM" id="Phobius"/>
    </source>
</evidence>
<evidence type="ECO:0000256" key="3">
    <source>
        <dbReference type="ARBA" id="ARBA00022692"/>
    </source>
</evidence>
<name>A0AAE8MW96_9PEZI</name>
<gene>
    <name evidence="8" type="ORF">DNG_04360</name>
</gene>
<evidence type="ECO:0000256" key="4">
    <source>
        <dbReference type="ARBA" id="ARBA00022989"/>
    </source>
</evidence>
<dbReference type="SUPFAM" id="SSF103473">
    <property type="entry name" value="MFS general substrate transporter"/>
    <property type="match status" value="1"/>
</dbReference>
<dbReference type="PANTHER" id="PTHR43791">
    <property type="entry name" value="PERMEASE-RELATED"/>
    <property type="match status" value="1"/>
</dbReference>
<feature type="transmembrane region" description="Helical" evidence="7">
    <location>
        <begin position="141"/>
        <end position="161"/>
    </location>
</feature>
<dbReference type="InterPro" id="IPR036259">
    <property type="entry name" value="MFS_trans_sf"/>
</dbReference>
<dbReference type="AlphaFoldDB" id="A0AAE8MW96"/>
<dbReference type="Proteomes" id="UP001187682">
    <property type="component" value="Unassembled WGS sequence"/>
</dbReference>
<reference evidence="8" key="1">
    <citation type="submission" date="2018-03" db="EMBL/GenBank/DDBJ databases">
        <authorList>
            <person name="Guldener U."/>
        </authorList>
    </citation>
    <scope>NUCLEOTIDE SEQUENCE</scope>
</reference>
<comment type="subcellular location">
    <subcellularLocation>
        <location evidence="1">Membrane</location>
        <topology evidence="1">Multi-pass membrane protein</topology>
    </subcellularLocation>
</comment>
<feature type="compositionally biased region" description="Polar residues" evidence="6">
    <location>
        <begin position="1"/>
        <end position="16"/>
    </location>
</feature>
<dbReference type="PANTHER" id="PTHR43791:SF65">
    <property type="entry name" value="MAJOR FACILITATOR SUPERFAMILY (MFS) PROFILE DOMAIN-CONTAINING PROTEIN-RELATED"/>
    <property type="match status" value="1"/>
</dbReference>
<feature type="transmembrane region" description="Helical" evidence="7">
    <location>
        <begin position="295"/>
        <end position="313"/>
    </location>
</feature>
<dbReference type="InterPro" id="IPR011701">
    <property type="entry name" value="MFS"/>
</dbReference>
<feature type="transmembrane region" description="Helical" evidence="7">
    <location>
        <begin position="458"/>
        <end position="477"/>
    </location>
</feature>
<feature type="transmembrane region" description="Helical" evidence="7">
    <location>
        <begin position="182"/>
        <end position="203"/>
    </location>
</feature>
<accession>A0AAE8MW96</accession>
<comment type="caution">
    <text evidence="8">The sequence shown here is derived from an EMBL/GenBank/DDBJ whole genome shotgun (WGS) entry which is preliminary data.</text>
</comment>
<evidence type="ECO:0000256" key="5">
    <source>
        <dbReference type="ARBA" id="ARBA00023136"/>
    </source>
</evidence>
<evidence type="ECO:0000313" key="9">
    <source>
        <dbReference type="Proteomes" id="UP001187682"/>
    </source>
</evidence>
<dbReference type="EMBL" id="ONZQ02000005">
    <property type="protein sequence ID" value="SPO01687.1"/>
    <property type="molecule type" value="Genomic_DNA"/>
</dbReference>
<feature type="transmembrane region" description="Helical" evidence="7">
    <location>
        <begin position="360"/>
        <end position="377"/>
    </location>
</feature>
<dbReference type="GO" id="GO:0022857">
    <property type="term" value="F:transmembrane transporter activity"/>
    <property type="evidence" value="ECO:0007669"/>
    <property type="project" value="InterPro"/>
</dbReference>
<feature type="transmembrane region" description="Helical" evidence="7">
    <location>
        <begin position="103"/>
        <end position="121"/>
    </location>
</feature>
<keyword evidence="4 7" id="KW-1133">Transmembrane helix</keyword>